<evidence type="ECO:0000313" key="10">
    <source>
        <dbReference type="RefSeq" id="XP_022341702.1"/>
    </source>
</evidence>
<dbReference type="PANTHER" id="PTHR12943:SF27">
    <property type="entry name" value="HOMOCYSTEINE-INDUCED ENDOPLASMIC RETICULUM PROTEIN, ISOFORM A"/>
    <property type="match status" value="1"/>
</dbReference>
<evidence type="ECO:0000256" key="7">
    <source>
        <dbReference type="SAM" id="Phobius"/>
    </source>
</evidence>
<dbReference type="CDD" id="cd01790">
    <property type="entry name" value="Ubl_HERP"/>
    <property type="match status" value="1"/>
</dbReference>
<dbReference type="InterPro" id="IPR029071">
    <property type="entry name" value="Ubiquitin-like_domsf"/>
</dbReference>
<dbReference type="InterPro" id="IPR039751">
    <property type="entry name" value="HERPUD1/2"/>
</dbReference>
<evidence type="ECO:0000256" key="5">
    <source>
        <dbReference type="ARBA" id="ARBA00023230"/>
    </source>
</evidence>
<feature type="compositionally biased region" description="Low complexity" evidence="6">
    <location>
        <begin position="226"/>
        <end position="240"/>
    </location>
</feature>
<keyword evidence="3 7" id="KW-1133">Transmembrane helix</keyword>
<evidence type="ECO:0000256" key="1">
    <source>
        <dbReference type="ARBA" id="ARBA00004370"/>
    </source>
</evidence>
<feature type="domain" description="Ubiquitin-like" evidence="8">
    <location>
        <begin position="26"/>
        <end position="97"/>
    </location>
</feature>
<dbReference type="SUPFAM" id="SSF54236">
    <property type="entry name" value="Ubiquitin-like"/>
    <property type="match status" value="1"/>
</dbReference>
<accession>A0A8B8EP62</accession>
<evidence type="ECO:0000256" key="2">
    <source>
        <dbReference type="ARBA" id="ARBA00022692"/>
    </source>
</evidence>
<dbReference type="FunFam" id="3.10.20.90:FF:000046">
    <property type="entry name" value="Homocysteine-responsive endoplasmic reticulum-resident ubiquitin-like domain member 2 protein"/>
    <property type="match status" value="1"/>
</dbReference>
<feature type="compositionally biased region" description="Polar residues" evidence="6">
    <location>
        <begin position="338"/>
        <end position="352"/>
    </location>
</feature>
<dbReference type="Proteomes" id="UP000694844">
    <property type="component" value="Chromosome 5"/>
</dbReference>
<dbReference type="GeneID" id="111135705"/>
<organism evidence="9 10">
    <name type="scientific">Crassostrea virginica</name>
    <name type="common">Eastern oyster</name>
    <dbReference type="NCBI Taxonomy" id="6565"/>
    <lineage>
        <taxon>Eukaryota</taxon>
        <taxon>Metazoa</taxon>
        <taxon>Spiralia</taxon>
        <taxon>Lophotrochozoa</taxon>
        <taxon>Mollusca</taxon>
        <taxon>Bivalvia</taxon>
        <taxon>Autobranchia</taxon>
        <taxon>Pteriomorphia</taxon>
        <taxon>Ostreida</taxon>
        <taxon>Ostreoidea</taxon>
        <taxon>Ostreidae</taxon>
        <taxon>Crassostrea</taxon>
    </lineage>
</organism>
<dbReference type="KEGG" id="cvn:111135705"/>
<proteinExistence type="predicted"/>
<gene>
    <name evidence="10" type="primary">LOC111135705</name>
</gene>
<reference evidence="10" key="1">
    <citation type="submission" date="2025-08" db="UniProtKB">
        <authorList>
            <consortium name="RefSeq"/>
        </authorList>
    </citation>
    <scope>IDENTIFICATION</scope>
    <source>
        <tissue evidence="10">Whole sample</tissue>
    </source>
</reference>
<dbReference type="AlphaFoldDB" id="A0A8B8EP62"/>
<keyword evidence="9" id="KW-1185">Reference proteome</keyword>
<comment type="subcellular location">
    <subcellularLocation>
        <location evidence="1">Membrane</location>
    </subcellularLocation>
</comment>
<feature type="region of interest" description="Disordered" evidence="6">
    <location>
        <begin position="210"/>
        <end position="254"/>
    </location>
</feature>
<keyword evidence="2 7" id="KW-0812">Transmembrane</keyword>
<evidence type="ECO:0000256" key="3">
    <source>
        <dbReference type="ARBA" id="ARBA00022989"/>
    </source>
</evidence>
<sequence>MSFVYSQCKAKKIIQRLKDMDINASVTLVIRAPNQRIEDHTVECMLGWTVKMLKKHLEDVYPSNPKETQQRLIYSGKLLADEMTLKEIIIQNEEKVHHTVHLVCSPSVDHSYNESLKTLEKAAISNVSSTHIPTNTHNTEGLRQRIHQSQSQPVTIASNTTPHMQPPSLAMPNPGVALTSEQYMMMMQNYYYQVATQYMQYYQPGPYQHMAGTVTPEPENEVPQDNNQEPPAARPENANPVMNAQGGVDEDEDDEFGQRDWLDYVYTFSRFLVLISIVYFYSNFTRFLAVAAFFFFVYLYQTGWFTVRRRNPEAENELNERQEQPQQTEAIPRDPGTEGNTEQAEGSQESDTPQPEAVPQEPEEPPAPRGLALALSFFTTFFTSLIPEPPAPVNVN</sequence>
<feature type="transmembrane region" description="Helical" evidence="7">
    <location>
        <begin position="287"/>
        <end position="307"/>
    </location>
</feature>
<dbReference type="Pfam" id="PF00240">
    <property type="entry name" value="ubiquitin"/>
    <property type="match status" value="1"/>
</dbReference>
<keyword evidence="5" id="KW-0834">Unfolded protein response</keyword>
<dbReference type="RefSeq" id="XP_022341702.1">
    <property type="nucleotide sequence ID" value="XM_022485994.1"/>
</dbReference>
<evidence type="ECO:0000313" key="9">
    <source>
        <dbReference type="Proteomes" id="UP000694844"/>
    </source>
</evidence>
<dbReference type="GO" id="GO:0030968">
    <property type="term" value="P:endoplasmic reticulum unfolded protein response"/>
    <property type="evidence" value="ECO:0007669"/>
    <property type="project" value="TreeGrafter"/>
</dbReference>
<dbReference type="Gene3D" id="3.10.20.90">
    <property type="entry name" value="Phosphatidylinositol 3-kinase Catalytic Subunit, Chain A, domain 1"/>
    <property type="match status" value="1"/>
</dbReference>
<dbReference type="OrthoDB" id="21589at2759"/>
<evidence type="ECO:0000259" key="8">
    <source>
        <dbReference type="PROSITE" id="PS50053"/>
    </source>
</evidence>
<dbReference type="SMART" id="SM00213">
    <property type="entry name" value="UBQ"/>
    <property type="match status" value="1"/>
</dbReference>
<name>A0A8B8EP62_CRAVI</name>
<dbReference type="InterPro" id="IPR000626">
    <property type="entry name" value="Ubiquitin-like_dom"/>
</dbReference>
<dbReference type="PANTHER" id="PTHR12943">
    <property type="entry name" value="HOMOCYSTEINE-RESPONSIVE ENDOPLASMIC RETICULUM-RESIDENT UNIQUITIN-LIKE DOMAIN HERPUD PROTEIN FAMILY MEMBER"/>
    <property type="match status" value="1"/>
</dbReference>
<dbReference type="PROSITE" id="PS50053">
    <property type="entry name" value="UBIQUITIN_2"/>
    <property type="match status" value="1"/>
</dbReference>
<protein>
    <submittedName>
        <fullName evidence="10">Homocysteine-responsive endoplasmic reticulum-resident ubiquitin-like domain member 2 protein isoform X1</fullName>
    </submittedName>
</protein>
<dbReference type="GO" id="GO:0016020">
    <property type="term" value="C:membrane"/>
    <property type="evidence" value="ECO:0007669"/>
    <property type="project" value="UniProtKB-SubCell"/>
</dbReference>
<keyword evidence="4 7" id="KW-0472">Membrane</keyword>
<evidence type="ECO:0000256" key="4">
    <source>
        <dbReference type="ARBA" id="ARBA00023136"/>
    </source>
</evidence>
<evidence type="ECO:0000256" key="6">
    <source>
        <dbReference type="SAM" id="MobiDB-lite"/>
    </source>
</evidence>
<feature type="region of interest" description="Disordered" evidence="6">
    <location>
        <begin position="315"/>
        <end position="369"/>
    </location>
</feature>